<evidence type="ECO:0000259" key="2">
    <source>
        <dbReference type="Pfam" id="PF20499"/>
    </source>
</evidence>
<feature type="domain" description="DUF6729" evidence="2">
    <location>
        <begin position="106"/>
        <end position="323"/>
    </location>
</feature>
<feature type="compositionally biased region" description="Low complexity" evidence="1">
    <location>
        <begin position="44"/>
        <end position="53"/>
    </location>
</feature>
<dbReference type="Pfam" id="PF20499">
    <property type="entry name" value="DUF6729"/>
    <property type="match status" value="1"/>
</dbReference>
<dbReference type="AlphaFoldDB" id="A0A9N7Z0F9"/>
<gene>
    <name evidence="3" type="ORF">PLEPLA_LOCUS32975</name>
</gene>
<accession>A0A9N7Z0F9</accession>
<evidence type="ECO:0000256" key="1">
    <source>
        <dbReference type="SAM" id="MobiDB-lite"/>
    </source>
</evidence>
<feature type="region of interest" description="Disordered" evidence="1">
    <location>
        <begin position="28"/>
        <end position="54"/>
    </location>
</feature>
<evidence type="ECO:0000313" key="3">
    <source>
        <dbReference type="EMBL" id="CAB1445244.1"/>
    </source>
</evidence>
<proteinExistence type="predicted"/>
<protein>
    <recommendedName>
        <fullName evidence="2">DUF6729 domain-containing protein</fullName>
    </recommendedName>
</protein>
<dbReference type="Proteomes" id="UP001153269">
    <property type="component" value="Unassembled WGS sequence"/>
</dbReference>
<organism evidence="3 4">
    <name type="scientific">Pleuronectes platessa</name>
    <name type="common">European plaice</name>
    <dbReference type="NCBI Taxonomy" id="8262"/>
    <lineage>
        <taxon>Eukaryota</taxon>
        <taxon>Metazoa</taxon>
        <taxon>Chordata</taxon>
        <taxon>Craniata</taxon>
        <taxon>Vertebrata</taxon>
        <taxon>Euteleostomi</taxon>
        <taxon>Actinopterygii</taxon>
        <taxon>Neopterygii</taxon>
        <taxon>Teleostei</taxon>
        <taxon>Neoteleostei</taxon>
        <taxon>Acanthomorphata</taxon>
        <taxon>Carangaria</taxon>
        <taxon>Pleuronectiformes</taxon>
        <taxon>Pleuronectoidei</taxon>
        <taxon>Pleuronectidae</taxon>
        <taxon>Pleuronectes</taxon>
    </lineage>
</organism>
<dbReference type="PANTHER" id="PTHR24401:SF29">
    <property type="entry name" value="SI:CH211-243P7.3-RELATED"/>
    <property type="match status" value="1"/>
</dbReference>
<dbReference type="PANTHER" id="PTHR24401">
    <property type="entry name" value="SI:CH211-243P7.3-RELATED"/>
    <property type="match status" value="1"/>
</dbReference>
<comment type="caution">
    <text evidence="3">The sequence shown here is derived from an EMBL/GenBank/DDBJ whole genome shotgun (WGS) entry which is preliminary data.</text>
</comment>
<keyword evidence="4" id="KW-1185">Reference proteome</keyword>
<dbReference type="InterPro" id="IPR046616">
    <property type="entry name" value="DUF6729"/>
</dbReference>
<feature type="non-terminal residue" evidence="3">
    <location>
        <position position="354"/>
    </location>
</feature>
<reference evidence="3" key="1">
    <citation type="submission" date="2020-03" db="EMBL/GenBank/DDBJ databases">
        <authorList>
            <person name="Weist P."/>
        </authorList>
    </citation>
    <scope>NUCLEOTIDE SEQUENCE</scope>
</reference>
<dbReference type="EMBL" id="CADEAL010003589">
    <property type="protein sequence ID" value="CAB1445244.1"/>
    <property type="molecule type" value="Genomic_DNA"/>
</dbReference>
<evidence type="ECO:0000313" key="4">
    <source>
        <dbReference type="Proteomes" id="UP001153269"/>
    </source>
</evidence>
<name>A0A9N7Z0F9_PLEPL</name>
<sequence>RWLKTQQCNMGSRMHTVQVYIMGREKEGSAAGPSAAAPPPAAPPSQQRASHPALSVPSAAEIIEQSDDDELFAATMEVPAVHQPVGDAPHHPPLLLTGAQLLPKGWRQMLPEEQHEWLGRALFTTGTGKHPVLISELHLWWNPPGARRLYTQIPSAQSLFQQGFFLWAPYRMWAYKLSCPNCKRQLTGAGLYKTVRRVLDFGRWYHMGTEYLECAGCKKKYAASAQGIMSQLDLAHQAHFPAVLTYKVVGMMKARTLGNSASRLRAALLEQHTVDWLLRILRYLSVLDQLQLPGVALQQVTVPPLRAVSNVPWRISVYTKEALGCLEETKARVTSVFGDILKIDSTKKASAINK</sequence>